<protein>
    <submittedName>
        <fullName evidence="2">Uncharacterized protein</fullName>
    </submittedName>
</protein>
<sequence>MEECRLLKSQIEKLIQHGYLGRFVRRKEGKKQTTEDYNKRDRSQTPSLDYDHEQDRSGNYRRSQPRPMGWNPSHQGMIATIERPTKRQDLPITFTDEDYTSTVRHLNDLMVISVVMADYKVERDARPQPKEDLKEIQVSLEPHQKTKIGASMDLQVEGDLVWVLCENWDTLPMPSFVHIPRVLFHRSEEKEIKRREEEGDQD</sequence>
<evidence type="ECO:0000313" key="3">
    <source>
        <dbReference type="Proteomes" id="UP000257109"/>
    </source>
</evidence>
<dbReference type="Proteomes" id="UP000257109">
    <property type="component" value="Unassembled WGS sequence"/>
</dbReference>
<dbReference type="AlphaFoldDB" id="A0A371G093"/>
<name>A0A371G093_MUCPR</name>
<keyword evidence="3" id="KW-1185">Reference proteome</keyword>
<proteinExistence type="predicted"/>
<reference evidence="2" key="1">
    <citation type="submission" date="2018-05" db="EMBL/GenBank/DDBJ databases">
        <title>Draft genome of Mucuna pruriens seed.</title>
        <authorList>
            <person name="Nnadi N.E."/>
            <person name="Vos R."/>
            <person name="Hasami M.H."/>
            <person name="Devisetty U.K."/>
            <person name="Aguiy J.C."/>
        </authorList>
    </citation>
    <scope>NUCLEOTIDE SEQUENCE [LARGE SCALE GENOMIC DNA]</scope>
    <source>
        <strain evidence="2">JCA_2017</strain>
    </source>
</reference>
<feature type="region of interest" description="Disordered" evidence="1">
    <location>
        <begin position="29"/>
        <end position="72"/>
    </location>
</feature>
<gene>
    <name evidence="2" type="ORF">CR513_35043</name>
</gene>
<accession>A0A371G093</accession>
<feature type="non-terminal residue" evidence="2">
    <location>
        <position position="1"/>
    </location>
</feature>
<comment type="caution">
    <text evidence="2">The sequence shown here is derived from an EMBL/GenBank/DDBJ whole genome shotgun (WGS) entry which is preliminary data.</text>
</comment>
<dbReference type="OrthoDB" id="1459146at2759"/>
<dbReference type="EMBL" id="QJKJ01007190">
    <property type="protein sequence ID" value="RDX83976.1"/>
    <property type="molecule type" value="Genomic_DNA"/>
</dbReference>
<feature type="compositionally biased region" description="Basic and acidic residues" evidence="1">
    <location>
        <begin position="30"/>
        <end position="58"/>
    </location>
</feature>
<evidence type="ECO:0000313" key="2">
    <source>
        <dbReference type="EMBL" id="RDX83976.1"/>
    </source>
</evidence>
<evidence type="ECO:0000256" key="1">
    <source>
        <dbReference type="SAM" id="MobiDB-lite"/>
    </source>
</evidence>
<organism evidence="2 3">
    <name type="scientific">Mucuna pruriens</name>
    <name type="common">Velvet bean</name>
    <name type="synonym">Dolichos pruriens</name>
    <dbReference type="NCBI Taxonomy" id="157652"/>
    <lineage>
        <taxon>Eukaryota</taxon>
        <taxon>Viridiplantae</taxon>
        <taxon>Streptophyta</taxon>
        <taxon>Embryophyta</taxon>
        <taxon>Tracheophyta</taxon>
        <taxon>Spermatophyta</taxon>
        <taxon>Magnoliopsida</taxon>
        <taxon>eudicotyledons</taxon>
        <taxon>Gunneridae</taxon>
        <taxon>Pentapetalae</taxon>
        <taxon>rosids</taxon>
        <taxon>fabids</taxon>
        <taxon>Fabales</taxon>
        <taxon>Fabaceae</taxon>
        <taxon>Papilionoideae</taxon>
        <taxon>50 kb inversion clade</taxon>
        <taxon>NPAAA clade</taxon>
        <taxon>indigoferoid/millettioid clade</taxon>
        <taxon>Phaseoleae</taxon>
        <taxon>Mucuna</taxon>
    </lineage>
</organism>